<dbReference type="Proteomes" id="UP000254055">
    <property type="component" value="Unassembled WGS sequence"/>
</dbReference>
<protein>
    <recommendedName>
        <fullName evidence="2">DUF6396 domain-containing protein</fullName>
    </recommendedName>
</protein>
<dbReference type="Pfam" id="PF19933">
    <property type="entry name" value="DUF6396"/>
    <property type="match status" value="1"/>
</dbReference>
<evidence type="ECO:0000256" key="1">
    <source>
        <dbReference type="SAM" id="SignalP"/>
    </source>
</evidence>
<dbReference type="InterPro" id="IPR011990">
    <property type="entry name" value="TPR-like_helical_dom_sf"/>
</dbReference>
<dbReference type="OrthoDB" id="6522601at2"/>
<evidence type="ECO:0000313" key="3">
    <source>
        <dbReference type="EMBL" id="SUA43936.1"/>
    </source>
</evidence>
<dbReference type="AlphaFoldDB" id="A0A378WRM9"/>
<gene>
    <name evidence="3" type="ORF">NCTC12229_01412</name>
</gene>
<evidence type="ECO:0000259" key="2">
    <source>
        <dbReference type="Pfam" id="PF19933"/>
    </source>
</evidence>
<feature type="chain" id="PRO_5016912086" description="DUF6396 domain-containing protein" evidence="1">
    <location>
        <begin position="23"/>
        <end position="369"/>
    </location>
</feature>
<accession>A0A378WRM9</accession>
<feature type="signal peptide" evidence="1">
    <location>
        <begin position="1"/>
        <end position="22"/>
    </location>
</feature>
<keyword evidence="1" id="KW-0732">Signal</keyword>
<reference evidence="3 4" key="1">
    <citation type="submission" date="2018-06" db="EMBL/GenBank/DDBJ databases">
        <authorList>
            <consortium name="Pathogen Informatics"/>
            <person name="Doyle S."/>
        </authorList>
    </citation>
    <scope>NUCLEOTIDE SEQUENCE [LARGE SCALE GENOMIC DNA]</scope>
    <source>
        <strain evidence="3 4">NCTC12229</strain>
    </source>
</reference>
<evidence type="ECO:0000313" key="4">
    <source>
        <dbReference type="Proteomes" id="UP000254055"/>
    </source>
</evidence>
<organism evidence="3 4">
    <name type="scientific">Neisseria zoodegmatis</name>
    <dbReference type="NCBI Taxonomy" id="326523"/>
    <lineage>
        <taxon>Bacteria</taxon>
        <taxon>Pseudomonadati</taxon>
        <taxon>Pseudomonadota</taxon>
        <taxon>Betaproteobacteria</taxon>
        <taxon>Neisseriales</taxon>
        <taxon>Neisseriaceae</taxon>
        <taxon>Neisseria</taxon>
    </lineage>
</organism>
<feature type="domain" description="DUF6396" evidence="2">
    <location>
        <begin position="261"/>
        <end position="368"/>
    </location>
</feature>
<name>A0A378WRM9_9NEIS</name>
<proteinExistence type="predicted"/>
<dbReference type="SUPFAM" id="SSF81901">
    <property type="entry name" value="HCP-like"/>
    <property type="match status" value="1"/>
</dbReference>
<sequence length="369" mass="41734">MKVKKLYSLLFVIPLLASCDLAKNATGLAGDILRGTKAESIIMASRHEKLKNLDFTCVQEQFPSLPQEADKLYRYALYHDFKNRWLPKEGVLDRYLPYYRIAAANGHWQANLTLQEILLKSKDISISTSERRGEGIYWNEKLMKVLPASAHYWWSRYIAVGYGPKHGSDDAMIYLRKAADLGNAKAQYAVGELLMKIKDDKTHSVRLEITDKMRTCAANQVRPDGMAARMKAARSSNHNDFKSSIIFYHQALKAGESSAGLTLSRVFYSSDPKIKNEYGNWGVSEDKERSKRYGAIRDFVWRSSHLKPELNVHDLDEIVPLPPAKLPKWDGKIAIQRFVEGPAPAKPSDELVRKLAQQAGLNPQTGLPK</sequence>
<dbReference type="EMBL" id="UGRS01000002">
    <property type="protein sequence ID" value="SUA43936.1"/>
    <property type="molecule type" value="Genomic_DNA"/>
</dbReference>
<dbReference type="Gene3D" id="1.25.40.10">
    <property type="entry name" value="Tetratricopeptide repeat domain"/>
    <property type="match status" value="1"/>
</dbReference>
<dbReference type="RefSeq" id="WP_115134738.1">
    <property type="nucleotide sequence ID" value="NZ_UGRS01000002.1"/>
</dbReference>
<dbReference type="PROSITE" id="PS51257">
    <property type="entry name" value="PROKAR_LIPOPROTEIN"/>
    <property type="match status" value="1"/>
</dbReference>
<dbReference type="InterPro" id="IPR045653">
    <property type="entry name" value="DUF6396"/>
</dbReference>